<dbReference type="PANTHER" id="PTHR36113">
    <property type="entry name" value="LYASE, PUTATIVE-RELATED-RELATED"/>
    <property type="match status" value="1"/>
</dbReference>
<dbReference type="SUPFAM" id="SSF54593">
    <property type="entry name" value="Glyoxalase/Bleomycin resistance protein/Dihydroxybiphenyl dioxygenase"/>
    <property type="match status" value="1"/>
</dbReference>
<dbReference type="EMBL" id="JAROCY010000026">
    <property type="protein sequence ID" value="MDF8335366.1"/>
    <property type="molecule type" value="Genomic_DNA"/>
</dbReference>
<keyword evidence="1" id="KW-0479">Metal-binding</keyword>
<organism evidence="3 4">
    <name type="scientific">Novosphingobium cyanobacteriorum</name>
    <dbReference type="NCBI Taxonomy" id="3024215"/>
    <lineage>
        <taxon>Bacteria</taxon>
        <taxon>Pseudomonadati</taxon>
        <taxon>Pseudomonadota</taxon>
        <taxon>Alphaproteobacteria</taxon>
        <taxon>Sphingomonadales</taxon>
        <taxon>Sphingomonadaceae</taxon>
        <taxon>Novosphingobium</taxon>
    </lineage>
</organism>
<evidence type="ECO:0000259" key="2">
    <source>
        <dbReference type="PROSITE" id="PS51819"/>
    </source>
</evidence>
<feature type="domain" description="VOC" evidence="2">
    <location>
        <begin position="9"/>
        <end position="129"/>
    </location>
</feature>
<evidence type="ECO:0000313" key="4">
    <source>
        <dbReference type="Proteomes" id="UP001222770"/>
    </source>
</evidence>
<evidence type="ECO:0000256" key="1">
    <source>
        <dbReference type="ARBA" id="ARBA00022723"/>
    </source>
</evidence>
<dbReference type="Pfam" id="PF00903">
    <property type="entry name" value="Glyoxalase"/>
    <property type="match status" value="1"/>
</dbReference>
<dbReference type="Gene3D" id="3.10.180.10">
    <property type="entry name" value="2,3-Dihydroxybiphenyl 1,2-Dioxygenase, domain 1"/>
    <property type="match status" value="1"/>
</dbReference>
<sequence>MTSAPPNAQFRHVGIYVRDIDAMATFYKRLLGLIVTDTGIAPSGGRIMFLSRSVTEHHQIVLVEGRTEAMGVGLINQLSFRLDSLADLRRYNEIIAAEGVRVDRTMNHGNAWSIYCFDPEENRLEIYAGSPWYIAQPCAEPLDLEDSVEAIMDKTEALVRADPTFVPLEEWKARQAAAVGASEAQGPTLKVI</sequence>
<evidence type="ECO:0000313" key="3">
    <source>
        <dbReference type="EMBL" id="MDF8335366.1"/>
    </source>
</evidence>
<dbReference type="PROSITE" id="PS51819">
    <property type="entry name" value="VOC"/>
    <property type="match status" value="1"/>
</dbReference>
<accession>A0ABT6CN69</accession>
<reference evidence="3 4" key="1">
    <citation type="submission" date="2023-03" db="EMBL/GenBank/DDBJ databases">
        <title>Novosphingobium cyanobacteriorum sp. nov., isolated from a eutrophic reservoir during the Microcystis bloom period.</title>
        <authorList>
            <person name="Kang M."/>
            <person name="Le V."/>
            <person name="Ko S.-R."/>
            <person name="Lee S.-A."/>
            <person name="Ahn C.-Y."/>
        </authorList>
    </citation>
    <scope>NUCLEOTIDE SEQUENCE [LARGE SCALE GENOMIC DNA]</scope>
    <source>
        <strain evidence="3 4">HBC54</strain>
    </source>
</reference>
<dbReference type="InterPro" id="IPR029068">
    <property type="entry name" value="Glyas_Bleomycin-R_OHBP_Dase"/>
</dbReference>
<dbReference type="PANTHER" id="PTHR36113:SF6">
    <property type="entry name" value="FOSFOMYCIN RESISTANCE PROTEIN FOSX"/>
    <property type="match status" value="1"/>
</dbReference>
<dbReference type="RefSeq" id="WP_277280330.1">
    <property type="nucleotide sequence ID" value="NZ_JAROCY010000026.1"/>
</dbReference>
<dbReference type="InterPro" id="IPR037523">
    <property type="entry name" value="VOC_core"/>
</dbReference>
<proteinExistence type="predicted"/>
<gene>
    <name evidence="3" type="ORF">POM99_19340</name>
</gene>
<comment type="caution">
    <text evidence="3">The sequence shown here is derived from an EMBL/GenBank/DDBJ whole genome shotgun (WGS) entry which is preliminary data.</text>
</comment>
<dbReference type="InterPro" id="IPR051332">
    <property type="entry name" value="Fosfomycin_Res_Enzymes"/>
</dbReference>
<protein>
    <submittedName>
        <fullName evidence="3">VOC family protein</fullName>
    </submittedName>
</protein>
<name>A0ABT6CN69_9SPHN</name>
<dbReference type="Proteomes" id="UP001222770">
    <property type="component" value="Unassembled WGS sequence"/>
</dbReference>
<dbReference type="InterPro" id="IPR004360">
    <property type="entry name" value="Glyas_Fos-R_dOase_dom"/>
</dbReference>
<keyword evidence="4" id="KW-1185">Reference proteome</keyword>